<dbReference type="InterPro" id="IPR021858">
    <property type="entry name" value="Fun_TF"/>
</dbReference>
<evidence type="ECO:0000256" key="3">
    <source>
        <dbReference type="ARBA" id="ARBA00023125"/>
    </source>
</evidence>
<evidence type="ECO:0000313" key="9">
    <source>
        <dbReference type="Proteomes" id="UP000224634"/>
    </source>
</evidence>
<dbReference type="CDD" id="cd00067">
    <property type="entry name" value="GAL4"/>
    <property type="match status" value="1"/>
</dbReference>
<comment type="subcellular location">
    <subcellularLocation>
        <location evidence="1">Nucleus</location>
    </subcellularLocation>
</comment>
<feature type="domain" description="Zn(2)-C6 fungal-type" evidence="7">
    <location>
        <begin position="42"/>
        <end position="70"/>
    </location>
</feature>
<feature type="compositionally biased region" description="Polar residues" evidence="6">
    <location>
        <begin position="157"/>
        <end position="171"/>
    </location>
</feature>
<keyword evidence="4" id="KW-0804">Transcription</keyword>
<dbReference type="AlphaFoldDB" id="A0A2B7Z400"/>
<keyword evidence="9" id="KW-1185">Reference proteome</keyword>
<dbReference type="Gene3D" id="4.10.240.10">
    <property type="entry name" value="Zn(2)-C6 fungal-type DNA-binding domain"/>
    <property type="match status" value="1"/>
</dbReference>
<feature type="region of interest" description="Disordered" evidence="6">
    <location>
        <begin position="89"/>
        <end position="219"/>
    </location>
</feature>
<dbReference type="STRING" id="1447883.A0A2B7Z400"/>
<feature type="region of interest" description="Disordered" evidence="6">
    <location>
        <begin position="1"/>
        <end position="41"/>
    </location>
</feature>
<proteinExistence type="predicted"/>
<feature type="region of interest" description="Disordered" evidence="6">
    <location>
        <begin position="280"/>
        <end position="304"/>
    </location>
</feature>
<evidence type="ECO:0000256" key="5">
    <source>
        <dbReference type="ARBA" id="ARBA00023242"/>
    </source>
</evidence>
<evidence type="ECO:0000259" key="7">
    <source>
        <dbReference type="PROSITE" id="PS50048"/>
    </source>
</evidence>
<feature type="compositionally biased region" description="Low complexity" evidence="6">
    <location>
        <begin position="749"/>
        <end position="760"/>
    </location>
</feature>
<dbReference type="PANTHER" id="PTHR37534">
    <property type="entry name" value="TRANSCRIPTIONAL ACTIVATOR PROTEIN UGA3"/>
    <property type="match status" value="1"/>
</dbReference>
<evidence type="ECO:0000313" key="8">
    <source>
        <dbReference type="EMBL" id="PGH27963.1"/>
    </source>
</evidence>
<dbReference type="OrthoDB" id="5391043at2759"/>
<dbReference type="Pfam" id="PF00172">
    <property type="entry name" value="Zn_clus"/>
    <property type="match status" value="1"/>
</dbReference>
<dbReference type="InterPro" id="IPR001138">
    <property type="entry name" value="Zn2Cys6_DnaBD"/>
</dbReference>
<dbReference type="Pfam" id="PF11951">
    <property type="entry name" value="Fungal_trans_2"/>
    <property type="match status" value="1"/>
</dbReference>
<evidence type="ECO:0000256" key="6">
    <source>
        <dbReference type="SAM" id="MobiDB-lite"/>
    </source>
</evidence>
<dbReference type="CDD" id="cd12148">
    <property type="entry name" value="fungal_TF_MHR"/>
    <property type="match status" value="1"/>
</dbReference>
<dbReference type="SUPFAM" id="SSF57701">
    <property type="entry name" value="Zn2/Cys6 DNA-binding domain"/>
    <property type="match status" value="1"/>
</dbReference>
<feature type="region of interest" description="Disordered" evidence="6">
    <location>
        <begin position="696"/>
        <end position="811"/>
    </location>
</feature>
<dbReference type="Proteomes" id="UP000224634">
    <property type="component" value="Unassembled WGS sequence"/>
</dbReference>
<evidence type="ECO:0000256" key="2">
    <source>
        <dbReference type="ARBA" id="ARBA00023015"/>
    </source>
</evidence>
<accession>A0A2B7Z400</accession>
<dbReference type="GO" id="GO:0045944">
    <property type="term" value="P:positive regulation of transcription by RNA polymerase II"/>
    <property type="evidence" value="ECO:0007669"/>
    <property type="project" value="TreeGrafter"/>
</dbReference>
<comment type="caution">
    <text evidence="8">The sequence shown here is derived from an EMBL/GenBank/DDBJ whole genome shotgun (WGS) entry which is preliminary data.</text>
</comment>
<dbReference type="GO" id="GO:0008270">
    <property type="term" value="F:zinc ion binding"/>
    <property type="evidence" value="ECO:0007669"/>
    <property type="project" value="InterPro"/>
</dbReference>
<feature type="compositionally biased region" description="Polar residues" evidence="6">
    <location>
        <begin position="108"/>
        <end position="123"/>
    </location>
</feature>
<keyword evidence="5" id="KW-0539">Nucleus</keyword>
<gene>
    <name evidence="8" type="ORF">AJ80_00217</name>
</gene>
<dbReference type="GO" id="GO:0005634">
    <property type="term" value="C:nucleus"/>
    <property type="evidence" value="ECO:0007669"/>
    <property type="project" value="UniProtKB-SubCell"/>
</dbReference>
<organism evidence="8 9">
    <name type="scientific">Polytolypa hystricis (strain UAMH7299)</name>
    <dbReference type="NCBI Taxonomy" id="1447883"/>
    <lineage>
        <taxon>Eukaryota</taxon>
        <taxon>Fungi</taxon>
        <taxon>Dikarya</taxon>
        <taxon>Ascomycota</taxon>
        <taxon>Pezizomycotina</taxon>
        <taxon>Eurotiomycetes</taxon>
        <taxon>Eurotiomycetidae</taxon>
        <taxon>Onygenales</taxon>
        <taxon>Onygenales incertae sedis</taxon>
        <taxon>Polytolypa</taxon>
    </lineage>
</organism>
<reference evidence="8 9" key="1">
    <citation type="submission" date="2017-10" db="EMBL/GenBank/DDBJ databases">
        <title>Comparative genomics in systemic dimorphic fungi from Ajellomycetaceae.</title>
        <authorList>
            <person name="Munoz J.F."/>
            <person name="Mcewen J.G."/>
            <person name="Clay O.K."/>
            <person name="Cuomo C.A."/>
        </authorList>
    </citation>
    <scope>NUCLEOTIDE SEQUENCE [LARGE SCALE GENOMIC DNA]</scope>
    <source>
        <strain evidence="8 9">UAMH7299</strain>
    </source>
</reference>
<dbReference type="SMART" id="SM00066">
    <property type="entry name" value="GAL4"/>
    <property type="match status" value="1"/>
</dbReference>
<dbReference type="PROSITE" id="PS50048">
    <property type="entry name" value="ZN2_CY6_FUNGAL_2"/>
    <property type="match status" value="1"/>
</dbReference>
<keyword evidence="3" id="KW-0238">DNA-binding</keyword>
<dbReference type="InterPro" id="IPR036864">
    <property type="entry name" value="Zn2-C6_fun-type_DNA-bd_sf"/>
</dbReference>
<feature type="compositionally biased region" description="Polar residues" evidence="6">
    <location>
        <begin position="1008"/>
        <end position="1024"/>
    </location>
</feature>
<dbReference type="EMBL" id="PDNA01000002">
    <property type="protein sequence ID" value="PGH27963.1"/>
    <property type="molecule type" value="Genomic_DNA"/>
</dbReference>
<keyword evidence="2" id="KW-0805">Transcription regulation</keyword>
<dbReference type="GO" id="GO:0000981">
    <property type="term" value="F:DNA-binding transcription factor activity, RNA polymerase II-specific"/>
    <property type="evidence" value="ECO:0007669"/>
    <property type="project" value="InterPro"/>
</dbReference>
<dbReference type="PROSITE" id="PS00463">
    <property type="entry name" value="ZN2_CY6_FUNGAL_1"/>
    <property type="match status" value="1"/>
</dbReference>
<sequence>MEGREPNVTEAGESPPPHSQSGDLKSVPPSKSKTVRKRTKTGCLTCRKRRIKCGEEKPRCNNCIKSKRDCEGYGQRVVFRHPVGPIPHLGPIPYPQSQSGGGPLLFVNRSTTQPSAQTDSSGTRPGLIPLAPRPNRYDNPGNVYGDRHYPPGGGSQPGQMYHSQDVPQTGQFYYGHEQQPTSPSHDLQSRTLPQHSESTGSRMNQHPYSGYGQEYSSHTSTGYRYSISSQSYAPASDQPQFHQFQVLPEPQRAWLQRKEHVRLFAPLMYPHITYKGRCPDVPQEGDNSPPALGQYRPADSGPSGQIITYVEEDVNEDYYDVETDEEMVEYNDPSYPDTYSMATSMTGTRNIARQQPRLSTAYATDDNILASYKPSPTASPLMDPEVAKIFCHFIAAVGPSLSVWERHPVNPSVMLSSVPVDQSQQSLWTYTLPTMALEHQGLLHGMLAFSSWHIARLKGLPLTASYRHYHYALRRISKAVSLPTRRKEIPTLAATLLLGFYEVMCGEHSKWNSHLAGATQLIHETDFATTTRAIRAMRARAREEQRQQSMSGLWLGLETPSVGSAFENDVFADKESNIDEELISVLMGRSVNFDNFGHVLGEDIQAKQDVKLTAKDIEDYRVQSDLYWWYCKNDLIQSMISGNSLMLPYERWGHCPPRAGVGKLDAVYGSFDHFVLWAARVTQFGAKDRRRKLHQIRANGGQWRPPPGFFPPGMGRGGPPGSRPSGSGLPGPPPTHMHGPPPHGPPQGAPAGRGAVPPLGNRDINPPMYGMLPQPGPIRLPSGFAATSTRPPEGPPSPPSSGGDSLETRTSNAELEWQSLVAAGDEFVNALLVPSTGFAPLPPDGAPPIATPFGPALQYRTHTVAMLWAFYYTTRIILERVHPSMPPEAMIAAGVGAFRTAEYAQTVGRIIAGISYSQHPQHEDPMSSTTVAISPSLSGILTEAMVCLFFAGVQYVSPVQRGWTIAKLKDIARLTGGSTPNAIAYGCETVWIKMYEAGKGPEYHRTAPKSQSVNIGQGEVTTDTADPGVRRRWHFIIGDKGRELDLALGVMAIRGDYRGADDEDDEDDEEDEEEM</sequence>
<feature type="compositionally biased region" description="Pro residues" evidence="6">
    <location>
        <begin position="730"/>
        <end position="748"/>
    </location>
</feature>
<protein>
    <recommendedName>
        <fullName evidence="7">Zn(2)-C6 fungal-type domain-containing protein</fullName>
    </recommendedName>
</protein>
<evidence type="ECO:0000256" key="4">
    <source>
        <dbReference type="ARBA" id="ARBA00023163"/>
    </source>
</evidence>
<dbReference type="PANTHER" id="PTHR37534:SF23">
    <property type="entry name" value="ZN(II)2CYS6 TRANSCRIPTION FACTOR (EUROFUNG)"/>
    <property type="match status" value="1"/>
</dbReference>
<feature type="compositionally biased region" description="Polar residues" evidence="6">
    <location>
        <begin position="178"/>
        <end position="207"/>
    </location>
</feature>
<evidence type="ECO:0000256" key="1">
    <source>
        <dbReference type="ARBA" id="ARBA00004123"/>
    </source>
</evidence>
<name>A0A2B7Z400_POLH7</name>
<feature type="region of interest" description="Disordered" evidence="6">
    <location>
        <begin position="1006"/>
        <end position="1025"/>
    </location>
</feature>
<dbReference type="GO" id="GO:0000976">
    <property type="term" value="F:transcription cis-regulatory region binding"/>
    <property type="evidence" value="ECO:0007669"/>
    <property type="project" value="TreeGrafter"/>
</dbReference>